<evidence type="ECO:0000256" key="5">
    <source>
        <dbReference type="SAM" id="Phobius"/>
    </source>
</evidence>
<feature type="transmembrane region" description="Helical" evidence="5">
    <location>
        <begin position="302"/>
        <end position="320"/>
    </location>
</feature>
<feature type="transmembrane region" description="Helical" evidence="5">
    <location>
        <begin position="46"/>
        <end position="68"/>
    </location>
</feature>
<feature type="transmembrane region" description="Helical" evidence="5">
    <location>
        <begin position="12"/>
        <end position="34"/>
    </location>
</feature>
<dbReference type="Pfam" id="PF13520">
    <property type="entry name" value="AA_permease_2"/>
    <property type="match status" value="1"/>
</dbReference>
<dbReference type="PIRSF" id="PIRSF006060">
    <property type="entry name" value="AA_transporter"/>
    <property type="match status" value="1"/>
</dbReference>
<dbReference type="AlphaFoldDB" id="A0A9W4SRR8"/>
<keyword evidence="7" id="KW-1185">Reference proteome</keyword>
<accession>A0A9W4SRR8</accession>
<keyword evidence="2 5" id="KW-0812">Transmembrane</keyword>
<feature type="transmembrane region" description="Helical" evidence="5">
    <location>
        <begin position="211"/>
        <end position="232"/>
    </location>
</feature>
<dbReference type="PANTHER" id="PTHR11785:SF353">
    <property type="entry name" value="METHIONINE TRANSPORTER (EUROFUNG)"/>
    <property type="match status" value="1"/>
</dbReference>
<organism evidence="6 7">
    <name type="scientific">Funneliformis geosporum</name>
    <dbReference type="NCBI Taxonomy" id="1117311"/>
    <lineage>
        <taxon>Eukaryota</taxon>
        <taxon>Fungi</taxon>
        <taxon>Fungi incertae sedis</taxon>
        <taxon>Mucoromycota</taxon>
        <taxon>Glomeromycotina</taxon>
        <taxon>Glomeromycetes</taxon>
        <taxon>Glomerales</taxon>
        <taxon>Glomeraceae</taxon>
        <taxon>Funneliformis</taxon>
    </lineage>
</organism>
<evidence type="ECO:0000256" key="1">
    <source>
        <dbReference type="ARBA" id="ARBA00004141"/>
    </source>
</evidence>
<dbReference type="Proteomes" id="UP001153678">
    <property type="component" value="Unassembled WGS sequence"/>
</dbReference>
<evidence type="ECO:0000256" key="2">
    <source>
        <dbReference type="ARBA" id="ARBA00022692"/>
    </source>
</evidence>
<dbReference type="EMBL" id="CAMKVN010001973">
    <property type="protein sequence ID" value="CAI2179041.1"/>
    <property type="molecule type" value="Genomic_DNA"/>
</dbReference>
<evidence type="ECO:0000313" key="7">
    <source>
        <dbReference type="Proteomes" id="UP001153678"/>
    </source>
</evidence>
<feature type="transmembrane region" description="Helical" evidence="5">
    <location>
        <begin position="89"/>
        <end position="115"/>
    </location>
</feature>
<comment type="subcellular location">
    <subcellularLocation>
        <location evidence="1">Membrane</location>
        <topology evidence="1">Multi-pass membrane protein</topology>
    </subcellularLocation>
</comment>
<keyword evidence="3 5" id="KW-1133">Transmembrane helix</keyword>
<dbReference type="GO" id="GO:0015179">
    <property type="term" value="F:L-amino acid transmembrane transporter activity"/>
    <property type="evidence" value="ECO:0007669"/>
    <property type="project" value="TreeGrafter"/>
</dbReference>
<dbReference type="PANTHER" id="PTHR11785">
    <property type="entry name" value="AMINO ACID TRANSPORTER"/>
    <property type="match status" value="1"/>
</dbReference>
<comment type="caution">
    <text evidence="6">The sequence shown here is derived from an EMBL/GenBank/DDBJ whole genome shotgun (WGS) entry which is preliminary data.</text>
</comment>
<evidence type="ECO:0000256" key="3">
    <source>
        <dbReference type="ARBA" id="ARBA00022989"/>
    </source>
</evidence>
<dbReference type="GO" id="GO:0016020">
    <property type="term" value="C:membrane"/>
    <property type="evidence" value="ECO:0007669"/>
    <property type="project" value="UniProtKB-SubCell"/>
</dbReference>
<evidence type="ECO:0000256" key="4">
    <source>
        <dbReference type="ARBA" id="ARBA00023136"/>
    </source>
</evidence>
<dbReference type="OrthoDB" id="2430845at2759"/>
<dbReference type="InterPro" id="IPR002293">
    <property type="entry name" value="AA/rel_permease1"/>
</dbReference>
<feature type="transmembrane region" description="Helical" evidence="5">
    <location>
        <begin position="178"/>
        <end position="199"/>
    </location>
</feature>
<feature type="transmembrane region" description="Helical" evidence="5">
    <location>
        <begin position="400"/>
        <end position="420"/>
    </location>
</feature>
<reference evidence="6" key="1">
    <citation type="submission" date="2022-08" db="EMBL/GenBank/DDBJ databases">
        <authorList>
            <person name="Kallberg Y."/>
            <person name="Tangrot J."/>
            <person name="Rosling A."/>
        </authorList>
    </citation>
    <scope>NUCLEOTIDE SEQUENCE</scope>
    <source>
        <strain evidence="6">Wild A</strain>
    </source>
</reference>
<feature type="transmembrane region" description="Helical" evidence="5">
    <location>
        <begin position="146"/>
        <end position="166"/>
    </location>
</feature>
<protein>
    <submittedName>
        <fullName evidence="6">5025_t:CDS:1</fullName>
    </submittedName>
</protein>
<feature type="transmembrane region" description="Helical" evidence="5">
    <location>
        <begin position="253"/>
        <end position="272"/>
    </location>
</feature>
<gene>
    <name evidence="6" type="ORF">FWILDA_LOCUS8889</name>
</gene>
<dbReference type="Gene3D" id="1.20.1740.10">
    <property type="entry name" value="Amino acid/polyamine transporter I"/>
    <property type="match status" value="1"/>
</dbReference>
<dbReference type="InterPro" id="IPR050598">
    <property type="entry name" value="AminoAcid_Transporter"/>
</dbReference>
<proteinExistence type="predicted"/>
<name>A0A9W4SRR8_9GLOM</name>
<keyword evidence="4 5" id="KW-0472">Membrane</keyword>
<sequence>MTQSRTKILGAVFGIGMNINSIIGSGIVITPGIILNSVKSPGIVLLLWFIGGIISFSGSLVYAELAVIHKINGGELKYLQDAYPNPKLLMSYLFNFMYIFVIQPGITSAVLYSAAKYFWYIINGLQNDIKTDITDIDGWNFPFSPFGSVIFIAIAILFIITAYHMINNRLANVINQTLAVIKLITYSIIAIAGIFKLILDWEASRINWQKPFSGNIDFTAYTSAVLLIMFSYDGWNNLNYSLDEFRSVENKDLFSNSISVVIVTLLSFISVVPEAELILKDGRVDQTIAVNFFKKLFDQNKILVIIFAFLIVLSLVGTAASNIWSGSRVIVAAAKSGFFPAYLHRLKIWHNYCNTPINALLAQFICHWIFYLAIGIGLFVIRFKRNKDGNATPITFKVPFLIVGIFILAGLFILICSFAVNVQCPISISSDPVKCKQTLKVDDDPDERSENASEIFANF</sequence>
<evidence type="ECO:0000313" key="6">
    <source>
        <dbReference type="EMBL" id="CAI2179041.1"/>
    </source>
</evidence>
<feature type="transmembrane region" description="Helical" evidence="5">
    <location>
        <begin position="357"/>
        <end position="380"/>
    </location>
</feature>